<reference evidence="2 3" key="1">
    <citation type="submission" date="2020-06" db="EMBL/GenBank/DDBJ databases">
        <authorList>
            <person name="Kim S.-J."/>
            <person name="Park S.-J."/>
        </authorList>
    </citation>
    <scope>NUCLEOTIDE SEQUENCE [LARGE SCALE GENOMIC DNA]</scope>
    <source>
        <strain evidence="2 3">SW-151</strain>
    </source>
</reference>
<feature type="transmembrane region" description="Helical" evidence="1">
    <location>
        <begin position="47"/>
        <end position="64"/>
    </location>
</feature>
<comment type="caution">
    <text evidence="2">The sequence shown here is derived from an EMBL/GenBank/DDBJ whole genome shotgun (WGS) entry which is preliminary data.</text>
</comment>
<organism evidence="2 3">
    <name type="scientific">Parasphingorhabdus flavimaris</name>
    <dbReference type="NCBI Taxonomy" id="266812"/>
    <lineage>
        <taxon>Bacteria</taxon>
        <taxon>Pseudomonadati</taxon>
        <taxon>Pseudomonadota</taxon>
        <taxon>Alphaproteobacteria</taxon>
        <taxon>Sphingomonadales</taxon>
        <taxon>Sphingomonadaceae</taxon>
        <taxon>Parasphingorhabdus</taxon>
    </lineage>
</organism>
<evidence type="ECO:0000313" key="2">
    <source>
        <dbReference type="EMBL" id="NVD28606.1"/>
    </source>
</evidence>
<feature type="transmembrane region" description="Helical" evidence="1">
    <location>
        <begin position="6"/>
        <end position="27"/>
    </location>
</feature>
<proteinExistence type="predicted"/>
<evidence type="ECO:0000313" key="3">
    <source>
        <dbReference type="Proteomes" id="UP000652427"/>
    </source>
</evidence>
<dbReference type="EMBL" id="JABWMH010000003">
    <property type="protein sequence ID" value="NVD28606.1"/>
    <property type="molecule type" value="Genomic_DNA"/>
</dbReference>
<keyword evidence="1" id="KW-0812">Transmembrane</keyword>
<sequence>MSEFWTNRLVALFDEGIAIAVTGIFIFAASKIKIPIFLNKFSLRWKVNGYILVSIFLGLIIFYFTERNLILTSVSVSVFLIFICNLMISSFSAVGIINVFPTTEKGIMPAKSLTMIQTDVDFLGIGGAKLTDHKEEFVNMLKRIKSNAGKARFLLSLPDNQTLESLANKYGRDEKRYQLKVIGSAREITSQCESIGVEYELRFYNLDNRFSLPAFRLMLVDKKLCIFSFLNWTKAEGLDNPQMIVRKSGRKSQSALYKSMLQYFDSLWESDSAIKVSDQRAQNFLVDS</sequence>
<gene>
    <name evidence="2" type="ORF">HUO14_11900</name>
</gene>
<dbReference type="Proteomes" id="UP000652427">
    <property type="component" value="Unassembled WGS sequence"/>
</dbReference>
<accession>A0ABX2N4H2</accession>
<keyword evidence="3" id="KW-1185">Reference proteome</keyword>
<protein>
    <recommendedName>
        <fullName evidence="4">PLD phosphodiesterase domain-containing protein</fullName>
    </recommendedName>
</protein>
<keyword evidence="1" id="KW-0472">Membrane</keyword>
<evidence type="ECO:0000256" key="1">
    <source>
        <dbReference type="SAM" id="Phobius"/>
    </source>
</evidence>
<feature type="transmembrane region" description="Helical" evidence="1">
    <location>
        <begin position="76"/>
        <end position="100"/>
    </location>
</feature>
<keyword evidence="1" id="KW-1133">Transmembrane helix</keyword>
<dbReference type="RefSeq" id="WP_176280034.1">
    <property type="nucleotide sequence ID" value="NZ_JABWMH010000003.1"/>
</dbReference>
<evidence type="ECO:0008006" key="4">
    <source>
        <dbReference type="Google" id="ProtNLM"/>
    </source>
</evidence>
<name>A0ABX2N4H2_9SPHN</name>